<evidence type="ECO:0000256" key="1">
    <source>
        <dbReference type="ARBA" id="ARBA00007665"/>
    </source>
</evidence>
<evidence type="ECO:0000259" key="2">
    <source>
        <dbReference type="Pfam" id="PF01205"/>
    </source>
</evidence>
<dbReference type="InterPro" id="IPR020568">
    <property type="entry name" value="Ribosomal_Su5_D2-typ_SF"/>
</dbReference>
<dbReference type="AlphaFoldDB" id="A0A7L7L545"/>
<proteinExistence type="inferred from homology"/>
<dbReference type="GO" id="GO:0005737">
    <property type="term" value="C:cytoplasm"/>
    <property type="evidence" value="ECO:0007669"/>
    <property type="project" value="TreeGrafter"/>
</dbReference>
<dbReference type="InterPro" id="IPR036956">
    <property type="entry name" value="Impact_N_sf"/>
</dbReference>
<organism evidence="3 4">
    <name type="scientific">Adhaeribacter radiodurans</name>
    <dbReference type="NCBI Taxonomy" id="2745197"/>
    <lineage>
        <taxon>Bacteria</taxon>
        <taxon>Pseudomonadati</taxon>
        <taxon>Bacteroidota</taxon>
        <taxon>Cytophagia</taxon>
        <taxon>Cytophagales</taxon>
        <taxon>Hymenobacteraceae</taxon>
        <taxon>Adhaeribacter</taxon>
    </lineage>
</organism>
<protein>
    <submittedName>
        <fullName evidence="3">YigZ family protein</fullName>
    </submittedName>
</protein>
<dbReference type="SUPFAM" id="SSF54211">
    <property type="entry name" value="Ribosomal protein S5 domain 2-like"/>
    <property type="match status" value="1"/>
</dbReference>
<evidence type="ECO:0000313" key="3">
    <source>
        <dbReference type="EMBL" id="QMU27931.1"/>
    </source>
</evidence>
<dbReference type="RefSeq" id="WP_182415121.1">
    <property type="nucleotide sequence ID" value="NZ_CP055153.1"/>
</dbReference>
<reference evidence="3 4" key="1">
    <citation type="submission" date="2020-08" db="EMBL/GenBank/DDBJ databases">
        <title>Adhaeribacter dokdonensis sp. nov., isolated from the rhizosphere of Elymus tsukushiensis, a plant native to the Dokdo Islands, Republic of Korea.</title>
        <authorList>
            <person name="Ghim S.Y."/>
        </authorList>
    </citation>
    <scope>NUCLEOTIDE SEQUENCE [LARGE SCALE GENOMIC DNA]</scope>
    <source>
        <strain evidence="3 4">KUDC8001</strain>
    </source>
</reference>
<dbReference type="GO" id="GO:0006446">
    <property type="term" value="P:regulation of translational initiation"/>
    <property type="evidence" value="ECO:0007669"/>
    <property type="project" value="TreeGrafter"/>
</dbReference>
<evidence type="ECO:0000313" key="4">
    <source>
        <dbReference type="Proteomes" id="UP000514509"/>
    </source>
</evidence>
<dbReference type="PROSITE" id="PS00910">
    <property type="entry name" value="UPF0029"/>
    <property type="match status" value="1"/>
</dbReference>
<dbReference type="Pfam" id="PF01205">
    <property type="entry name" value="Impact_N"/>
    <property type="match status" value="1"/>
</dbReference>
<dbReference type="InterPro" id="IPR001498">
    <property type="entry name" value="Impact_N"/>
</dbReference>
<comment type="similarity">
    <text evidence="1">Belongs to the IMPACT family.</text>
</comment>
<dbReference type="InterPro" id="IPR020569">
    <property type="entry name" value="UPF0029_Impact_CS"/>
</dbReference>
<feature type="domain" description="Impact N-terminal" evidence="2">
    <location>
        <begin position="18"/>
        <end position="123"/>
    </location>
</feature>
<dbReference type="PANTHER" id="PTHR16301">
    <property type="entry name" value="IMPACT-RELATED"/>
    <property type="match status" value="1"/>
</dbReference>
<dbReference type="Proteomes" id="UP000514509">
    <property type="component" value="Chromosome"/>
</dbReference>
<sequence length="197" mass="21975">MSQYQTIAAPSAGVYKEKGSKFLAFAFPVNSEAEIKEIIGSLKKEYFDARHYCYAYRLGPTGSVYRANDDGEPNHSAGDPILGQLKSSNLTYILLVVVRYFGGIKLGVSGLIQAYKTAAQDALATATIIQKKELSQLTLYFSYEQLNEVMSLAKEPDLVILKQEFEQECTLVIQFPKTAEVIIRARLSKIKDVRFAE</sequence>
<dbReference type="InterPro" id="IPR023582">
    <property type="entry name" value="Impact"/>
</dbReference>
<keyword evidence="4" id="KW-1185">Reference proteome</keyword>
<name>A0A7L7L545_9BACT</name>
<dbReference type="Gene3D" id="3.30.230.30">
    <property type="entry name" value="Impact, N-terminal domain"/>
    <property type="match status" value="1"/>
</dbReference>
<dbReference type="KEGG" id="add:HUW48_07685"/>
<dbReference type="PANTHER" id="PTHR16301:SF20">
    <property type="entry name" value="IMPACT FAMILY MEMBER YIGZ"/>
    <property type="match status" value="1"/>
</dbReference>
<accession>A0A7L7L545</accession>
<gene>
    <name evidence="3" type="ORF">HUW48_07685</name>
</gene>
<dbReference type="EMBL" id="CP055153">
    <property type="protein sequence ID" value="QMU27931.1"/>
    <property type="molecule type" value="Genomic_DNA"/>
</dbReference>